<dbReference type="GO" id="GO:0010268">
    <property type="term" value="P:brassinosteroid homeostasis"/>
    <property type="evidence" value="ECO:0007669"/>
    <property type="project" value="TreeGrafter"/>
</dbReference>
<dbReference type="Pfam" id="PF00067">
    <property type="entry name" value="p450"/>
    <property type="match status" value="2"/>
</dbReference>
<comment type="subcellular location">
    <subcellularLocation>
        <location evidence="2">Membrane</location>
        <topology evidence="2">Single-pass membrane protein</topology>
    </subcellularLocation>
</comment>
<dbReference type="GO" id="GO:0016132">
    <property type="term" value="P:brassinosteroid biosynthetic process"/>
    <property type="evidence" value="ECO:0007669"/>
    <property type="project" value="TreeGrafter"/>
</dbReference>
<dbReference type="Proteomes" id="UP000237347">
    <property type="component" value="Unassembled WGS sequence"/>
</dbReference>
<dbReference type="AlphaFoldDB" id="A0AAW0IVZ7"/>
<dbReference type="InterPro" id="IPR001128">
    <property type="entry name" value="Cyt_P450"/>
</dbReference>
<dbReference type="InterPro" id="IPR017972">
    <property type="entry name" value="Cyt_P450_CS"/>
</dbReference>
<evidence type="ECO:0000256" key="2">
    <source>
        <dbReference type="ARBA" id="ARBA00004167"/>
    </source>
</evidence>
<keyword evidence="8 11" id="KW-0560">Oxidoreductase</keyword>
<keyword evidence="10" id="KW-0472">Membrane</keyword>
<evidence type="ECO:0000256" key="1">
    <source>
        <dbReference type="ARBA" id="ARBA00001971"/>
    </source>
</evidence>
<keyword evidence="9 11" id="KW-0408">Iron</keyword>
<dbReference type="PANTHER" id="PTHR24286:SF199">
    <property type="entry name" value="CYTOCHROME P450 88D6"/>
    <property type="match status" value="1"/>
</dbReference>
<dbReference type="GO" id="GO:0051777">
    <property type="term" value="F:ent-kaurenoic acid monooxygenase activity"/>
    <property type="evidence" value="ECO:0007669"/>
    <property type="project" value="TreeGrafter"/>
</dbReference>
<keyword evidence="4 11" id="KW-0349">Heme</keyword>
<keyword evidence="11" id="KW-0503">Monooxygenase</keyword>
<dbReference type="GO" id="GO:0020037">
    <property type="term" value="F:heme binding"/>
    <property type="evidence" value="ECO:0007669"/>
    <property type="project" value="InterPro"/>
</dbReference>
<dbReference type="InterPro" id="IPR002397">
    <property type="entry name" value="Cyt_P450_B"/>
</dbReference>
<dbReference type="PANTHER" id="PTHR24286">
    <property type="entry name" value="CYTOCHROME P450 26"/>
    <property type="match status" value="1"/>
</dbReference>
<dbReference type="EMBL" id="PKMF04000831">
    <property type="protein sequence ID" value="KAK7818411.1"/>
    <property type="molecule type" value="Genomic_DNA"/>
</dbReference>
<proteinExistence type="inferred from homology"/>
<evidence type="ECO:0000256" key="9">
    <source>
        <dbReference type="ARBA" id="ARBA00023004"/>
    </source>
</evidence>
<name>A0AAW0IVZ7_QUESU</name>
<accession>A0AAW0IVZ7</accession>
<dbReference type="GO" id="GO:0016125">
    <property type="term" value="P:sterol metabolic process"/>
    <property type="evidence" value="ECO:0007669"/>
    <property type="project" value="TreeGrafter"/>
</dbReference>
<keyword evidence="13" id="KW-1185">Reference proteome</keyword>
<comment type="cofactor">
    <cofactor evidence="1">
        <name>heme</name>
        <dbReference type="ChEBI" id="CHEBI:30413"/>
    </cofactor>
</comment>
<evidence type="ECO:0000256" key="10">
    <source>
        <dbReference type="ARBA" id="ARBA00023136"/>
    </source>
</evidence>
<reference evidence="12 13" key="1">
    <citation type="journal article" date="2018" name="Sci. Data">
        <title>The draft genome sequence of cork oak.</title>
        <authorList>
            <person name="Ramos A.M."/>
            <person name="Usie A."/>
            <person name="Barbosa P."/>
            <person name="Barros P.M."/>
            <person name="Capote T."/>
            <person name="Chaves I."/>
            <person name="Simoes F."/>
            <person name="Abreu I."/>
            <person name="Carrasquinho I."/>
            <person name="Faro C."/>
            <person name="Guimaraes J.B."/>
            <person name="Mendonca D."/>
            <person name="Nobrega F."/>
            <person name="Rodrigues L."/>
            <person name="Saibo N.J.M."/>
            <person name="Varela M.C."/>
            <person name="Egas C."/>
            <person name="Matos J."/>
            <person name="Miguel C.M."/>
            <person name="Oliveira M.M."/>
            <person name="Ricardo C.P."/>
            <person name="Goncalves S."/>
        </authorList>
    </citation>
    <scope>NUCLEOTIDE SEQUENCE [LARGE SCALE GENOMIC DNA]</scope>
    <source>
        <strain evidence="13">cv. HL8</strain>
    </source>
</reference>
<evidence type="ECO:0000256" key="4">
    <source>
        <dbReference type="ARBA" id="ARBA00022617"/>
    </source>
</evidence>
<evidence type="ECO:0000256" key="8">
    <source>
        <dbReference type="ARBA" id="ARBA00023002"/>
    </source>
</evidence>
<keyword evidence="6 11" id="KW-0479">Metal-binding</keyword>
<gene>
    <name evidence="12" type="primary">CYP88D6_2</name>
    <name evidence="12" type="ORF">CFP56_041394</name>
</gene>
<dbReference type="Gene3D" id="1.10.630.10">
    <property type="entry name" value="Cytochrome P450"/>
    <property type="match status" value="1"/>
</dbReference>
<dbReference type="PROSITE" id="PS00086">
    <property type="entry name" value="CYTOCHROME_P450"/>
    <property type="match status" value="1"/>
</dbReference>
<evidence type="ECO:0000313" key="12">
    <source>
        <dbReference type="EMBL" id="KAK7818411.1"/>
    </source>
</evidence>
<evidence type="ECO:0000256" key="3">
    <source>
        <dbReference type="ARBA" id="ARBA00010617"/>
    </source>
</evidence>
<comment type="similarity">
    <text evidence="3 11">Belongs to the cytochrome P450 family.</text>
</comment>
<comment type="caution">
    <text evidence="12">The sequence shown here is derived from an EMBL/GenBank/DDBJ whole genome shotgun (WGS) entry which is preliminary data.</text>
</comment>
<dbReference type="InterPro" id="IPR036396">
    <property type="entry name" value="Cyt_P450_sf"/>
</dbReference>
<protein>
    <submittedName>
        <fullName evidence="12">Beta-amyrin 11-oxidase</fullName>
    </submittedName>
</protein>
<evidence type="ECO:0000256" key="7">
    <source>
        <dbReference type="ARBA" id="ARBA00022989"/>
    </source>
</evidence>
<dbReference type="GO" id="GO:0005783">
    <property type="term" value="C:endoplasmic reticulum"/>
    <property type="evidence" value="ECO:0007669"/>
    <property type="project" value="TreeGrafter"/>
</dbReference>
<organism evidence="12 13">
    <name type="scientific">Quercus suber</name>
    <name type="common">Cork oak</name>
    <dbReference type="NCBI Taxonomy" id="58331"/>
    <lineage>
        <taxon>Eukaryota</taxon>
        <taxon>Viridiplantae</taxon>
        <taxon>Streptophyta</taxon>
        <taxon>Embryophyta</taxon>
        <taxon>Tracheophyta</taxon>
        <taxon>Spermatophyta</taxon>
        <taxon>Magnoliopsida</taxon>
        <taxon>eudicotyledons</taxon>
        <taxon>Gunneridae</taxon>
        <taxon>Pentapetalae</taxon>
        <taxon>rosids</taxon>
        <taxon>fabids</taxon>
        <taxon>Fagales</taxon>
        <taxon>Fagaceae</taxon>
        <taxon>Quercus</taxon>
    </lineage>
</organism>
<dbReference type="PRINTS" id="PR00359">
    <property type="entry name" value="BP450"/>
</dbReference>
<evidence type="ECO:0000256" key="6">
    <source>
        <dbReference type="ARBA" id="ARBA00022723"/>
    </source>
</evidence>
<evidence type="ECO:0000256" key="5">
    <source>
        <dbReference type="ARBA" id="ARBA00022692"/>
    </source>
</evidence>
<evidence type="ECO:0000256" key="11">
    <source>
        <dbReference type="RuleBase" id="RU000461"/>
    </source>
</evidence>
<keyword evidence="7" id="KW-1133">Transmembrane helix</keyword>
<evidence type="ECO:0000313" key="13">
    <source>
        <dbReference type="Proteomes" id="UP000237347"/>
    </source>
</evidence>
<keyword evidence="5" id="KW-0812">Transmembrane</keyword>
<dbReference type="SUPFAM" id="SSF48264">
    <property type="entry name" value="Cytochrome P450"/>
    <property type="match status" value="1"/>
</dbReference>
<sequence>MELDFLWLIVSALLGCYVFIFWFLKRVNEWYYVGMVGKSTYRLPPGDMGWPFLGNMLPLFKSIRSADTNSFIYNLVSRVNEWYYVGMVGKSTYRLPPGDMGWPFLGNMLPLFKSIRSADTNSFIYNLVSRYGNTGIYKTHMFGCPSIIVCEPDICRRVLTNDEHFTLGYPKSTNLLGGRISLHSVSNEEHKRLRRLIASPINGHEALTMYIQHTQDIVIDSFDEWASMKQPFEFYTEIKKATFKIMTHIFMGSVNDSTLWTTHNLYADYRKGLMSMAINIPGFAFHKAFKARKKMVKVLQSILDKKRVMTESEQHQGRKDMMDLLSVAEDEDGRKLEDEDIVDLILLFLSAGFDSSAEEQEEIIKRRPSNQKGLNLKEIKQMEYLAKVIDETLRMTNIFSLFRKAKADVSINDYIIPKGWKVLVWYGAVHMDPEIYDNPQNFDPSRWDNLKAKGKAFIPFGAGNRSCPGSDLAKLVISIFLHHFLLNYK</sequence>
<dbReference type="GO" id="GO:0016020">
    <property type="term" value="C:membrane"/>
    <property type="evidence" value="ECO:0007669"/>
    <property type="project" value="UniProtKB-SubCell"/>
</dbReference>
<dbReference type="GO" id="GO:0005506">
    <property type="term" value="F:iron ion binding"/>
    <property type="evidence" value="ECO:0007669"/>
    <property type="project" value="InterPro"/>
</dbReference>